<protein>
    <recommendedName>
        <fullName evidence="5 7">Adenylate kinase</fullName>
        <shortName evidence="5">AK</shortName>
        <ecNumber evidence="5 7">2.7.4.3</ecNumber>
    </recommendedName>
    <alternativeName>
        <fullName evidence="5">ATP-AMP transphosphorylase</fullName>
    </alternativeName>
    <alternativeName>
        <fullName evidence="5">ATP:AMP phosphotransferase</fullName>
    </alternativeName>
    <alternativeName>
        <fullName evidence="5">Adenylate monophosphate kinase</fullName>
    </alternativeName>
</protein>
<dbReference type="UniPathway" id="UPA00588">
    <property type="reaction ID" value="UER00649"/>
</dbReference>
<dbReference type="NCBIfam" id="NF011104">
    <property type="entry name" value="PRK14531.1"/>
    <property type="match status" value="1"/>
</dbReference>
<keyword evidence="5" id="KW-0963">Cytoplasm</keyword>
<comment type="subunit">
    <text evidence="5 7">Monomer.</text>
</comment>
<feature type="binding site" evidence="5">
    <location>
        <position position="128"/>
    </location>
    <ligand>
        <name>AMP</name>
        <dbReference type="ChEBI" id="CHEBI:456215"/>
    </ligand>
</feature>
<dbReference type="InterPro" id="IPR027417">
    <property type="entry name" value="P-loop_NTPase"/>
</dbReference>
<feature type="binding site" evidence="5">
    <location>
        <begin position="80"/>
        <end position="83"/>
    </location>
    <ligand>
        <name>AMP</name>
        <dbReference type="ChEBI" id="CHEBI:456215"/>
    </ligand>
</feature>
<dbReference type="NCBIfam" id="NF001381">
    <property type="entry name" value="PRK00279.1-3"/>
    <property type="match status" value="1"/>
</dbReference>
<reference evidence="8 9" key="1">
    <citation type="submission" date="2019-10" db="EMBL/GenBank/DDBJ databases">
        <title>Extracellular Electron Transfer in a Candidatus Methanoperedens spp. Enrichment Culture.</title>
        <authorList>
            <person name="Berger S."/>
            <person name="Rangel Shaw D."/>
            <person name="Berben T."/>
            <person name="In 'T Zandt M."/>
            <person name="Frank J."/>
            <person name="Reimann J."/>
            <person name="Jetten M.S.M."/>
            <person name="Welte C.U."/>
        </authorList>
    </citation>
    <scope>NUCLEOTIDE SEQUENCE [LARGE SCALE GENOMIC DNA]</scope>
    <source>
        <strain evidence="8">SB12</strain>
    </source>
</reference>
<dbReference type="HAMAP" id="MF_00235">
    <property type="entry name" value="Adenylate_kinase_Adk"/>
    <property type="match status" value="1"/>
</dbReference>
<evidence type="ECO:0000313" key="9">
    <source>
        <dbReference type="Proteomes" id="UP000460298"/>
    </source>
</evidence>
<dbReference type="EMBL" id="WBUI01000022">
    <property type="protein sequence ID" value="KAB2930276.1"/>
    <property type="molecule type" value="Genomic_DNA"/>
</dbReference>
<feature type="binding site" evidence="5">
    <location>
        <position position="139"/>
    </location>
    <ligand>
        <name>AMP</name>
        <dbReference type="ChEBI" id="CHEBI:456215"/>
    </ligand>
</feature>
<comment type="similarity">
    <text evidence="5 6">Belongs to the adenylate kinase family.</text>
</comment>
<keyword evidence="4 5" id="KW-0418">Kinase</keyword>
<feature type="binding site" evidence="5">
    <location>
        <position position="87"/>
    </location>
    <ligand>
        <name>AMP</name>
        <dbReference type="ChEBI" id="CHEBI:456215"/>
    </ligand>
</feature>
<dbReference type="InterPro" id="IPR033690">
    <property type="entry name" value="Adenylat_kinase_CS"/>
</dbReference>
<feature type="binding site" evidence="5">
    <location>
        <begin position="5"/>
        <end position="10"/>
    </location>
    <ligand>
        <name>ATP</name>
        <dbReference type="ChEBI" id="CHEBI:30616"/>
    </ligand>
</feature>
<name>A0A833H006_9LEPT</name>
<proteinExistence type="inferred from homology"/>
<evidence type="ECO:0000256" key="4">
    <source>
        <dbReference type="ARBA" id="ARBA00022777"/>
    </source>
</evidence>
<feature type="binding site" evidence="5">
    <location>
        <position position="167"/>
    </location>
    <ligand>
        <name>ATP</name>
        <dbReference type="ChEBI" id="CHEBI:30616"/>
    </ligand>
</feature>
<dbReference type="GO" id="GO:0005737">
    <property type="term" value="C:cytoplasm"/>
    <property type="evidence" value="ECO:0007669"/>
    <property type="project" value="UniProtKB-SubCell"/>
</dbReference>
<feature type="binding site" evidence="5">
    <location>
        <position position="122"/>
    </location>
    <ligand>
        <name>ATP</name>
        <dbReference type="ChEBI" id="CHEBI:30616"/>
    </ligand>
</feature>
<keyword evidence="5 7" id="KW-0067">ATP-binding</keyword>
<evidence type="ECO:0000256" key="5">
    <source>
        <dbReference type="HAMAP-Rule" id="MF_00235"/>
    </source>
</evidence>
<comment type="pathway">
    <text evidence="5">Purine metabolism; AMP biosynthesis via salvage pathway; AMP from ADP: step 1/1.</text>
</comment>
<dbReference type="AlphaFoldDB" id="A0A833H006"/>
<evidence type="ECO:0000256" key="1">
    <source>
        <dbReference type="ARBA" id="ARBA00022679"/>
    </source>
</evidence>
<evidence type="ECO:0000313" key="8">
    <source>
        <dbReference type="EMBL" id="KAB2930276.1"/>
    </source>
</evidence>
<keyword evidence="2 5" id="KW-0545">Nucleotide biosynthesis</keyword>
<comment type="subcellular location">
    <subcellularLocation>
        <location evidence="5 7">Cytoplasm</location>
    </subcellularLocation>
</comment>
<dbReference type="GO" id="GO:0044209">
    <property type="term" value="P:AMP salvage"/>
    <property type="evidence" value="ECO:0007669"/>
    <property type="project" value="UniProtKB-UniRule"/>
</dbReference>
<comment type="caution">
    <text evidence="8">The sequence shown here is derived from an EMBL/GenBank/DDBJ whole genome shotgun (WGS) entry which is preliminary data.</text>
</comment>
<comment type="caution">
    <text evidence="5">Lacks conserved residue(s) required for the propagation of feature annotation.</text>
</comment>
<sequence length="182" mass="19788">MGPPGAGKGTQAKILIEKFGIPQISTGDILRAAIKGGTSLGLEAKKFIDAGELVPDSVVIGIVEERIREADCQKGFLLDGFPRTTPQAEALDAMLQKMGRKIDHAVNLAVPDEEVIQRLLDRAVKEGRSDDTEPVIRNRIKNYNDQTKPLIDFYRSKGLLKEVNGLGELSAITERILGALNV</sequence>
<dbReference type="CDD" id="cd01428">
    <property type="entry name" value="ADK"/>
    <property type="match status" value="1"/>
</dbReference>
<feature type="binding site" evidence="5">
    <location>
        <begin position="52"/>
        <end position="54"/>
    </location>
    <ligand>
        <name>AMP</name>
        <dbReference type="ChEBI" id="CHEBI:456215"/>
    </ligand>
</feature>
<dbReference type="Proteomes" id="UP000460298">
    <property type="component" value="Unassembled WGS sequence"/>
</dbReference>
<evidence type="ECO:0000256" key="6">
    <source>
        <dbReference type="RuleBase" id="RU003330"/>
    </source>
</evidence>
<dbReference type="NCBIfam" id="NF011101">
    <property type="entry name" value="PRK14528.1"/>
    <property type="match status" value="1"/>
</dbReference>
<evidence type="ECO:0000256" key="2">
    <source>
        <dbReference type="ARBA" id="ARBA00022727"/>
    </source>
</evidence>
<dbReference type="InterPro" id="IPR006259">
    <property type="entry name" value="Adenyl_kin_sub"/>
</dbReference>
<dbReference type="InterPro" id="IPR000850">
    <property type="entry name" value="Adenylat/UMP-CMP_kin"/>
</dbReference>
<dbReference type="NCBIfam" id="TIGR01351">
    <property type="entry name" value="adk"/>
    <property type="match status" value="1"/>
</dbReference>
<keyword evidence="1 5" id="KW-0808">Transferase</keyword>
<dbReference type="NCBIfam" id="NF011105">
    <property type="entry name" value="PRK14532.1"/>
    <property type="match status" value="1"/>
</dbReference>
<evidence type="ECO:0000256" key="7">
    <source>
        <dbReference type="RuleBase" id="RU003331"/>
    </source>
</evidence>
<accession>A0A833H006</accession>
<dbReference type="PROSITE" id="PS00113">
    <property type="entry name" value="ADENYLATE_KINASE"/>
    <property type="match status" value="1"/>
</dbReference>
<dbReference type="Gene3D" id="3.40.50.300">
    <property type="entry name" value="P-loop containing nucleotide triphosphate hydrolases"/>
    <property type="match status" value="1"/>
</dbReference>
<comment type="catalytic activity">
    <reaction evidence="5 7">
        <text>AMP + ATP = 2 ADP</text>
        <dbReference type="Rhea" id="RHEA:12973"/>
        <dbReference type="ChEBI" id="CHEBI:30616"/>
        <dbReference type="ChEBI" id="CHEBI:456215"/>
        <dbReference type="ChEBI" id="CHEBI:456216"/>
        <dbReference type="EC" id="2.7.4.3"/>
    </reaction>
</comment>
<dbReference type="GO" id="GO:0004017">
    <property type="term" value="F:AMP kinase activity"/>
    <property type="evidence" value="ECO:0007669"/>
    <property type="project" value="UniProtKB-UniRule"/>
</dbReference>
<organism evidence="8 9">
    <name type="scientific">Leptonema illini</name>
    <dbReference type="NCBI Taxonomy" id="183"/>
    <lineage>
        <taxon>Bacteria</taxon>
        <taxon>Pseudomonadati</taxon>
        <taxon>Spirochaetota</taxon>
        <taxon>Spirochaetia</taxon>
        <taxon>Leptospirales</taxon>
        <taxon>Leptospiraceae</taxon>
        <taxon>Leptonema</taxon>
    </lineage>
</organism>
<dbReference type="SUPFAM" id="SSF52540">
    <property type="entry name" value="P-loop containing nucleoside triphosphate hydrolases"/>
    <property type="match status" value="1"/>
</dbReference>
<dbReference type="NCBIfam" id="NF011100">
    <property type="entry name" value="PRK14527.1"/>
    <property type="match status" value="1"/>
</dbReference>
<keyword evidence="3 5" id="KW-0547">Nucleotide-binding</keyword>
<dbReference type="EC" id="2.7.4.3" evidence="5 7"/>
<dbReference type="PANTHER" id="PTHR23359">
    <property type="entry name" value="NUCLEOTIDE KINASE"/>
    <property type="match status" value="1"/>
</dbReference>
<comment type="function">
    <text evidence="5">Catalyzes the reversible transfer of the terminal phosphate group between ATP and AMP. Plays an important role in cellular energy homeostasis and in adenine nucleotide metabolism.</text>
</comment>
<dbReference type="GO" id="GO:0005524">
    <property type="term" value="F:ATP binding"/>
    <property type="evidence" value="ECO:0007669"/>
    <property type="project" value="UniProtKB-UniRule"/>
</dbReference>
<dbReference type="PRINTS" id="PR00094">
    <property type="entry name" value="ADENYLTKNASE"/>
</dbReference>
<feature type="binding site" evidence="5">
    <location>
        <position position="31"/>
    </location>
    <ligand>
        <name>AMP</name>
        <dbReference type="ChEBI" id="CHEBI:456215"/>
    </ligand>
</feature>
<comment type="domain">
    <text evidence="5">Consists of three domains, a large central CORE domain and two small peripheral domains, NMPbind and LID, which undergo movements during catalysis. The LID domain closes over the site of phosphoryl transfer upon ATP binding. Assembling and dissambling the active center during each catalytic cycle provides an effective means to prevent ATP hydrolysis.</text>
</comment>
<dbReference type="Pfam" id="PF00406">
    <property type="entry name" value="ADK"/>
    <property type="match status" value="1"/>
</dbReference>
<evidence type="ECO:0000256" key="3">
    <source>
        <dbReference type="ARBA" id="ARBA00022741"/>
    </source>
</evidence>
<gene>
    <name evidence="5" type="primary">adk</name>
    <name evidence="8" type="ORF">F9K24_17275</name>
</gene>
<feature type="region of interest" description="NMP" evidence="5">
    <location>
        <begin position="25"/>
        <end position="54"/>
    </location>
</feature>
<feature type="binding site" evidence="5">
    <location>
        <position position="26"/>
    </location>
    <ligand>
        <name>AMP</name>
        <dbReference type="ChEBI" id="CHEBI:456215"/>
    </ligand>
</feature>